<evidence type="ECO:0000313" key="4">
    <source>
        <dbReference type="Proteomes" id="UP000198625"/>
    </source>
</evidence>
<feature type="coiled-coil region" evidence="1">
    <location>
        <begin position="134"/>
        <end position="231"/>
    </location>
</feature>
<evidence type="ECO:0000256" key="1">
    <source>
        <dbReference type="SAM" id="Coils"/>
    </source>
</evidence>
<protein>
    <submittedName>
        <fullName evidence="3">Multidrug resistance efflux pump</fullName>
    </submittedName>
</protein>
<dbReference type="Gene3D" id="1.10.287.470">
    <property type="entry name" value="Helix hairpin bin"/>
    <property type="match status" value="1"/>
</dbReference>
<feature type="transmembrane region" description="Helical" evidence="2">
    <location>
        <begin position="14"/>
        <end position="32"/>
    </location>
</feature>
<keyword evidence="2" id="KW-1133">Transmembrane helix</keyword>
<evidence type="ECO:0000256" key="2">
    <source>
        <dbReference type="SAM" id="Phobius"/>
    </source>
</evidence>
<keyword evidence="4" id="KW-1185">Reference proteome</keyword>
<name>A0A1H3P9E6_9FIRM</name>
<reference evidence="3 4" key="1">
    <citation type="submission" date="2016-10" db="EMBL/GenBank/DDBJ databases">
        <authorList>
            <person name="de Groot N.N."/>
        </authorList>
    </citation>
    <scope>NUCLEOTIDE SEQUENCE [LARGE SCALE GENOMIC DNA]</scope>
    <source>
        <strain evidence="3 4">DSM 21650</strain>
    </source>
</reference>
<sequence>MEDTKKTDMRKKKILKAGQIFLITIIILTFTSKSIRNLTLPKVSTMDAKSGSLIVEIATDGIVNAVKRIEHYIDFSATVKEVKASLGDMVVSGDTILVLDKEPLELDLVKKEIALKRLKLQYDKAMAGNVEDVLYTYEQKIKEAETELSKIEEEVKIKDQLYNEGAIAKKELDNAIRQLDLAKLKYENANNDLEKQLEKSDKEKENREREIELMKLDISSAEIEIEELKKMIKNCTVIATSYGTIKEINFKEGMVANNSKPLYILDSPDKGFEAIVTVNNEESQYLETGDSVQVFLKSGNSGALNGEIKSIKDAENTGKKLVTVGLEDDNLKGGEIVEFYMKKPIGSYKYLVPRQALRTDEKGKFVFTLEERQGPLGKEYYVVRNGVTEGDSDNNNVGIFSGLMGGERIIVRSSKPISEGSLVTIE</sequence>
<keyword evidence="2" id="KW-0472">Membrane</keyword>
<dbReference type="STRING" id="415015.SAMN05660462_01418"/>
<dbReference type="OrthoDB" id="1993375at2"/>
<dbReference type="Proteomes" id="UP000198625">
    <property type="component" value="Unassembled WGS sequence"/>
</dbReference>
<evidence type="ECO:0000313" key="3">
    <source>
        <dbReference type="EMBL" id="SDY97691.1"/>
    </source>
</evidence>
<dbReference type="PANTHER" id="PTHR30469">
    <property type="entry name" value="MULTIDRUG RESISTANCE PROTEIN MDTA"/>
    <property type="match status" value="1"/>
</dbReference>
<dbReference type="PANTHER" id="PTHR30469:SF15">
    <property type="entry name" value="HLYD FAMILY OF SECRETION PROTEINS"/>
    <property type="match status" value="1"/>
</dbReference>
<dbReference type="Gene3D" id="2.40.420.20">
    <property type="match status" value="1"/>
</dbReference>
<proteinExistence type="predicted"/>
<dbReference type="EMBL" id="FNQE01000013">
    <property type="protein sequence ID" value="SDY97691.1"/>
    <property type="molecule type" value="Genomic_DNA"/>
</dbReference>
<dbReference type="AlphaFoldDB" id="A0A1H3P9E6"/>
<gene>
    <name evidence="3" type="ORF">SAMN05660462_01418</name>
</gene>
<accession>A0A1H3P9E6</accession>
<dbReference type="Gene3D" id="2.40.50.100">
    <property type="match status" value="1"/>
</dbReference>
<organism evidence="3 4">
    <name type="scientific">Proteiniborus ethanoligenes</name>
    <dbReference type="NCBI Taxonomy" id="415015"/>
    <lineage>
        <taxon>Bacteria</taxon>
        <taxon>Bacillati</taxon>
        <taxon>Bacillota</taxon>
        <taxon>Clostridia</taxon>
        <taxon>Eubacteriales</taxon>
        <taxon>Proteiniborus</taxon>
    </lineage>
</organism>
<keyword evidence="1" id="KW-0175">Coiled coil</keyword>
<keyword evidence="2" id="KW-0812">Transmembrane</keyword>
<dbReference type="GO" id="GO:1990281">
    <property type="term" value="C:efflux pump complex"/>
    <property type="evidence" value="ECO:0007669"/>
    <property type="project" value="TreeGrafter"/>
</dbReference>
<dbReference type="GO" id="GO:0015562">
    <property type="term" value="F:efflux transmembrane transporter activity"/>
    <property type="evidence" value="ECO:0007669"/>
    <property type="project" value="TreeGrafter"/>
</dbReference>
<dbReference type="RefSeq" id="WP_091729143.1">
    <property type="nucleotide sequence ID" value="NZ_FNQE01000013.1"/>
</dbReference>